<feature type="transmembrane region" description="Helical" evidence="1">
    <location>
        <begin position="37"/>
        <end position="56"/>
    </location>
</feature>
<evidence type="ECO:0000313" key="3">
    <source>
        <dbReference type="Proteomes" id="UP000055048"/>
    </source>
</evidence>
<protein>
    <submittedName>
        <fullName evidence="2">Uncharacterized protein</fullName>
    </submittedName>
</protein>
<keyword evidence="1" id="KW-1133">Transmembrane helix</keyword>
<gene>
    <name evidence="2" type="ORF">T05_2905</name>
</gene>
<comment type="caution">
    <text evidence="2">The sequence shown here is derived from an EMBL/GenBank/DDBJ whole genome shotgun (WGS) entry which is preliminary data.</text>
</comment>
<organism evidence="2 3">
    <name type="scientific">Trichinella murrelli</name>
    <dbReference type="NCBI Taxonomy" id="144512"/>
    <lineage>
        <taxon>Eukaryota</taxon>
        <taxon>Metazoa</taxon>
        <taxon>Ecdysozoa</taxon>
        <taxon>Nematoda</taxon>
        <taxon>Enoplea</taxon>
        <taxon>Dorylaimia</taxon>
        <taxon>Trichinellida</taxon>
        <taxon>Trichinellidae</taxon>
        <taxon>Trichinella</taxon>
    </lineage>
</organism>
<keyword evidence="1" id="KW-0812">Transmembrane</keyword>
<keyword evidence="3" id="KW-1185">Reference proteome</keyword>
<evidence type="ECO:0000256" key="1">
    <source>
        <dbReference type="SAM" id="Phobius"/>
    </source>
</evidence>
<accession>A0A0V0T169</accession>
<dbReference type="Proteomes" id="UP000055048">
    <property type="component" value="Unassembled WGS sequence"/>
</dbReference>
<proteinExistence type="predicted"/>
<reference evidence="2 3" key="1">
    <citation type="submission" date="2015-01" db="EMBL/GenBank/DDBJ databases">
        <title>Evolution of Trichinella species and genotypes.</title>
        <authorList>
            <person name="Korhonen P.K."/>
            <person name="Edoardo P."/>
            <person name="Giuseppe L.R."/>
            <person name="Gasser R.B."/>
        </authorList>
    </citation>
    <scope>NUCLEOTIDE SEQUENCE [LARGE SCALE GENOMIC DNA]</scope>
    <source>
        <strain evidence="2">ISS417</strain>
    </source>
</reference>
<evidence type="ECO:0000313" key="2">
    <source>
        <dbReference type="EMBL" id="KRX32804.1"/>
    </source>
</evidence>
<name>A0A0V0T169_9BILA</name>
<dbReference type="EMBL" id="JYDJ01001042">
    <property type="protein sequence ID" value="KRX32804.1"/>
    <property type="molecule type" value="Genomic_DNA"/>
</dbReference>
<dbReference type="AlphaFoldDB" id="A0A0V0T169"/>
<keyword evidence="1" id="KW-0472">Membrane</keyword>
<feature type="transmembrane region" description="Helical" evidence="1">
    <location>
        <begin position="12"/>
        <end position="31"/>
    </location>
</feature>
<sequence length="211" mass="23973">MILRSSWYQRQALIATANVCSSFLFCLHLHVQQITVFVLLYGYVGSLVGMMNCYLVESSTLLKIYETHPIHVAIEQQRPLRFCCSGLLTRLLLVSVFAVTDTRPRDFLAYALFTFVKASATSNVNCIRSFWFPLMASLPSVHYCHVECPKNYPVPFSTSMVYQIQCSQHPRQIYAAHVLVVLIYNAGLDTSTRVFSFLLHSFTLHTGCVQT</sequence>